<evidence type="ECO:0000256" key="14">
    <source>
        <dbReference type="RuleBase" id="RU003707"/>
    </source>
</evidence>
<evidence type="ECO:0000256" key="3">
    <source>
        <dbReference type="ARBA" id="ARBA00008750"/>
    </source>
</evidence>
<keyword evidence="6 17" id="KW-0560">Oxidoreductase</keyword>
<dbReference type="PANTHER" id="PTHR23309">
    <property type="entry name" value="3-HYDROXYACYL-COA DEHYROGENASE"/>
    <property type="match status" value="1"/>
</dbReference>
<evidence type="ECO:0000256" key="10">
    <source>
        <dbReference type="ARBA" id="ARBA00023235"/>
    </source>
</evidence>
<dbReference type="AlphaFoldDB" id="A0A7W6K1H5"/>
<evidence type="ECO:0000259" key="15">
    <source>
        <dbReference type="Pfam" id="PF00725"/>
    </source>
</evidence>
<dbReference type="InterPro" id="IPR001753">
    <property type="entry name" value="Enoyl-CoA_hydra/iso"/>
</dbReference>
<keyword evidence="4" id="KW-0276">Fatty acid metabolism</keyword>
<comment type="similarity">
    <text evidence="3">In the N-terminal section; belongs to the enoyl-CoA hydratase/isomerase family.</text>
</comment>
<dbReference type="InterPro" id="IPR036291">
    <property type="entry name" value="NAD(P)-bd_dom_sf"/>
</dbReference>
<dbReference type="Pfam" id="PF00378">
    <property type="entry name" value="ECH_1"/>
    <property type="match status" value="1"/>
</dbReference>
<comment type="subcellular location">
    <subcellularLocation>
        <location evidence="1">Peroxisome</location>
    </subcellularLocation>
</comment>
<evidence type="ECO:0000313" key="18">
    <source>
        <dbReference type="Proteomes" id="UP000584824"/>
    </source>
</evidence>
<dbReference type="GO" id="GO:0004300">
    <property type="term" value="F:enoyl-CoA hydratase activity"/>
    <property type="evidence" value="ECO:0007669"/>
    <property type="project" value="UniProtKB-ARBA"/>
</dbReference>
<keyword evidence="11" id="KW-0456">Lyase</keyword>
<evidence type="ECO:0000256" key="4">
    <source>
        <dbReference type="ARBA" id="ARBA00022832"/>
    </source>
</evidence>
<reference evidence="17 18" key="1">
    <citation type="submission" date="2020-08" db="EMBL/GenBank/DDBJ databases">
        <title>Genomic Encyclopedia of Type Strains, Phase IV (KMG-IV): sequencing the most valuable type-strain genomes for metagenomic binning, comparative biology and taxonomic classification.</title>
        <authorList>
            <person name="Goeker M."/>
        </authorList>
    </citation>
    <scope>NUCLEOTIDE SEQUENCE [LARGE SCALE GENOMIC DNA]</scope>
    <source>
        <strain evidence="17 18">DSM 26385</strain>
    </source>
</reference>
<dbReference type="SUPFAM" id="SSF48179">
    <property type="entry name" value="6-phosphogluconate dehydrogenase C-terminal domain-like"/>
    <property type="match status" value="2"/>
</dbReference>
<gene>
    <name evidence="17" type="ORF">GGQ66_001949</name>
</gene>
<dbReference type="InterPro" id="IPR029045">
    <property type="entry name" value="ClpP/crotonase-like_dom_sf"/>
</dbReference>
<keyword evidence="10" id="KW-0413">Isomerase</keyword>
<keyword evidence="8" id="KW-0443">Lipid metabolism</keyword>
<evidence type="ECO:0000313" key="17">
    <source>
        <dbReference type="EMBL" id="MBB4103392.1"/>
    </source>
</evidence>
<feature type="domain" description="3-hydroxyacyl-CoA dehydrogenase NAD binding" evidence="16">
    <location>
        <begin position="282"/>
        <end position="457"/>
    </location>
</feature>
<dbReference type="GO" id="GO:0003857">
    <property type="term" value="F:(3S)-3-hydroxyacyl-CoA dehydrogenase (NAD+) activity"/>
    <property type="evidence" value="ECO:0007669"/>
    <property type="project" value="UniProtKB-EC"/>
</dbReference>
<dbReference type="FunFam" id="3.40.50.720:FF:000009">
    <property type="entry name" value="Fatty oxidation complex, alpha subunit"/>
    <property type="match status" value="1"/>
</dbReference>
<evidence type="ECO:0000256" key="5">
    <source>
        <dbReference type="ARBA" id="ARBA00022963"/>
    </source>
</evidence>
<dbReference type="SUPFAM" id="SSF52096">
    <property type="entry name" value="ClpP/crotonase"/>
    <property type="match status" value="1"/>
</dbReference>
<comment type="catalytic activity">
    <reaction evidence="13">
        <text>a (3S)-3-hydroxyacyl-CoA + NAD(+) = a 3-oxoacyl-CoA + NADH + H(+)</text>
        <dbReference type="Rhea" id="RHEA:22432"/>
        <dbReference type="ChEBI" id="CHEBI:15378"/>
        <dbReference type="ChEBI" id="CHEBI:57318"/>
        <dbReference type="ChEBI" id="CHEBI:57540"/>
        <dbReference type="ChEBI" id="CHEBI:57945"/>
        <dbReference type="ChEBI" id="CHEBI:90726"/>
        <dbReference type="EC" id="1.1.1.35"/>
    </reaction>
</comment>
<evidence type="ECO:0000256" key="7">
    <source>
        <dbReference type="ARBA" id="ARBA00023027"/>
    </source>
</evidence>
<dbReference type="EC" id="1.1.1.35" evidence="17"/>
<dbReference type="PROSITE" id="PS00166">
    <property type="entry name" value="ENOYL_COA_HYDRATASE"/>
    <property type="match status" value="1"/>
</dbReference>
<comment type="similarity">
    <text evidence="14">Belongs to the enoyl-CoA hydratase/isomerase family.</text>
</comment>
<keyword evidence="9" id="KW-0576">Peroxisome</keyword>
<keyword evidence="12" id="KW-0511">Multifunctional enzyme</keyword>
<dbReference type="Gene3D" id="1.10.1040.50">
    <property type="match status" value="1"/>
</dbReference>
<name>A0A7W6K1H5_9HYPH</name>
<dbReference type="InterPro" id="IPR008927">
    <property type="entry name" value="6-PGluconate_DH-like_C_sf"/>
</dbReference>
<accession>A0A7W6K1H5</accession>
<dbReference type="InterPro" id="IPR006108">
    <property type="entry name" value="3HC_DH_C"/>
</dbReference>
<keyword evidence="18" id="KW-1185">Reference proteome</keyword>
<dbReference type="Pfam" id="PF02737">
    <property type="entry name" value="3HCDH_N"/>
    <property type="match status" value="1"/>
</dbReference>
<dbReference type="FunFam" id="1.10.1040.50:FF:000006">
    <property type="entry name" value="Peroxisomal bifunctional enzyme"/>
    <property type="match status" value="1"/>
</dbReference>
<evidence type="ECO:0000256" key="12">
    <source>
        <dbReference type="ARBA" id="ARBA00023268"/>
    </source>
</evidence>
<evidence type="ECO:0000256" key="8">
    <source>
        <dbReference type="ARBA" id="ARBA00023098"/>
    </source>
</evidence>
<dbReference type="SUPFAM" id="SSF51735">
    <property type="entry name" value="NAD(P)-binding Rossmann-fold domains"/>
    <property type="match status" value="1"/>
</dbReference>
<evidence type="ECO:0000256" key="11">
    <source>
        <dbReference type="ARBA" id="ARBA00023239"/>
    </source>
</evidence>
<dbReference type="GO" id="GO:0016853">
    <property type="term" value="F:isomerase activity"/>
    <property type="evidence" value="ECO:0007669"/>
    <property type="project" value="UniProtKB-KW"/>
</dbReference>
<organism evidence="17 18">
    <name type="scientific">Allorhizobium borbori</name>
    <dbReference type="NCBI Taxonomy" id="485907"/>
    <lineage>
        <taxon>Bacteria</taxon>
        <taxon>Pseudomonadati</taxon>
        <taxon>Pseudomonadota</taxon>
        <taxon>Alphaproteobacteria</taxon>
        <taxon>Hyphomicrobiales</taxon>
        <taxon>Rhizobiaceae</taxon>
        <taxon>Rhizobium/Agrobacterium group</taxon>
        <taxon>Allorhizobium</taxon>
    </lineage>
</organism>
<dbReference type="Pfam" id="PF00725">
    <property type="entry name" value="3HCDH"/>
    <property type="match status" value="2"/>
</dbReference>
<evidence type="ECO:0000256" key="1">
    <source>
        <dbReference type="ARBA" id="ARBA00004275"/>
    </source>
</evidence>
<feature type="domain" description="3-hydroxyacyl-CoA dehydrogenase C-terminal" evidence="15">
    <location>
        <begin position="462"/>
        <end position="556"/>
    </location>
</feature>
<dbReference type="InterPro" id="IPR018376">
    <property type="entry name" value="Enoyl-CoA_hyd/isom_CS"/>
</dbReference>
<dbReference type="PANTHER" id="PTHR23309:SF51">
    <property type="entry name" value="3-HYDROXYACYL-COA DEHYDROGENASE-RELATED"/>
    <property type="match status" value="1"/>
</dbReference>
<evidence type="ECO:0000256" key="9">
    <source>
        <dbReference type="ARBA" id="ARBA00023140"/>
    </source>
</evidence>
<dbReference type="UniPathway" id="UPA00659"/>
<dbReference type="RefSeq" id="WP_183791853.1">
    <property type="nucleotide sequence ID" value="NZ_JACIDU010000006.1"/>
</dbReference>
<keyword evidence="7" id="KW-0520">NAD</keyword>
<proteinExistence type="inferred from homology"/>
<comment type="caution">
    <text evidence="17">The sequence shown here is derived from an EMBL/GenBank/DDBJ whole genome shotgun (WGS) entry which is preliminary data.</text>
</comment>
<evidence type="ECO:0000259" key="16">
    <source>
        <dbReference type="Pfam" id="PF02737"/>
    </source>
</evidence>
<dbReference type="Gene3D" id="3.90.226.10">
    <property type="entry name" value="2-enoyl-CoA Hydratase, Chain A, domain 1"/>
    <property type="match status" value="1"/>
</dbReference>
<evidence type="ECO:0000256" key="2">
    <source>
        <dbReference type="ARBA" id="ARBA00005005"/>
    </source>
</evidence>
<dbReference type="Gene3D" id="3.40.50.720">
    <property type="entry name" value="NAD(P)-binding Rossmann-like Domain"/>
    <property type="match status" value="1"/>
</dbReference>
<dbReference type="InterPro" id="IPR006176">
    <property type="entry name" value="3-OHacyl-CoA_DH_NAD-bd"/>
</dbReference>
<dbReference type="GO" id="GO:0070403">
    <property type="term" value="F:NAD+ binding"/>
    <property type="evidence" value="ECO:0007669"/>
    <property type="project" value="InterPro"/>
</dbReference>
<dbReference type="EMBL" id="JACIDU010000006">
    <property type="protein sequence ID" value="MBB4103392.1"/>
    <property type="molecule type" value="Genomic_DNA"/>
</dbReference>
<dbReference type="Proteomes" id="UP000584824">
    <property type="component" value="Unassembled WGS sequence"/>
</dbReference>
<protein>
    <submittedName>
        <fullName evidence="17">3-hydroxyacyl-CoA dehydrogenase</fullName>
        <ecNumber evidence="17">1.1.1.35</ecNumber>
    </submittedName>
</protein>
<keyword evidence="5" id="KW-0442">Lipid degradation</keyword>
<comment type="pathway">
    <text evidence="2">Lipid metabolism; fatty acid beta-oxidation.</text>
</comment>
<evidence type="ECO:0000256" key="6">
    <source>
        <dbReference type="ARBA" id="ARBA00023002"/>
    </source>
</evidence>
<dbReference type="GO" id="GO:0006635">
    <property type="term" value="P:fatty acid beta-oxidation"/>
    <property type="evidence" value="ECO:0007669"/>
    <property type="project" value="UniProtKB-UniPathway"/>
</dbReference>
<sequence length="685" mass="72397">MSVTFEIRTGAALLTIDNPPVNVTSQAVRAALAAALDKAEAAGVSRVVLTGAGKTFVAGADAREFNAPPVPPHLPDIVARIESFPVPVVAAINGAALGGGLELALGCHARIAATTATLGLPEVTLGVVPGAGGTQRLPRLIGLQPALSLIAEGRVIGAAEAEKMGIVDVLAHDPVAVALSFALPPRHATGALPNPAADDAAVEAARAAARRRAPGQIAPQRAIDLVAASVILPLGEGLAQERLTFLDLKTSDQAAALRHIFFAERAAMARGKAGGQEISRAVVVGGGTMGASIAYALAGAGIHVALVEVSLAALEKARTNVAGLYDEAVKRGKITAEAAANEQAVRLAFHVGYDALPRAEIAIEAAFEDMTVKRAIFARLDAALPDTAILATNTSYLDVNAVMEGVRNPSRVLGLHFFSPAHVMKLLEVVRAKNTSEATMATALKLSARLKKIPVLAGVCDGFIGNRILTRYRQTTDLMLLEGAMPWQVDAAMRGFGMAMGPYEVQDLSGLDIAYANRKRLKWKTRPDIRYVPIADRIVDETGRLGRKTGCGWYDYADGKVTPSSVIERIVIEESDRAGLVRRAFTDAEIVERAVTAMVEEGVRILEEGIAETPADIDLTMVHGYAFPRWRGGPMHYAERLGLSGFLSRIETLAAADPVSWRVPDLLRRAISEGKTLEELSGRMK</sequence>
<evidence type="ECO:0000256" key="13">
    <source>
        <dbReference type="ARBA" id="ARBA00049556"/>
    </source>
</evidence>
<feature type="domain" description="3-hydroxyacyl-CoA dehydrogenase C-terminal" evidence="15">
    <location>
        <begin position="590"/>
        <end position="675"/>
    </location>
</feature>
<dbReference type="CDD" id="cd06558">
    <property type="entry name" value="crotonase-like"/>
    <property type="match status" value="1"/>
</dbReference>